<evidence type="ECO:0000256" key="3">
    <source>
        <dbReference type="ARBA" id="ARBA00022516"/>
    </source>
</evidence>
<evidence type="ECO:0000256" key="12">
    <source>
        <dbReference type="SAM" id="Phobius"/>
    </source>
</evidence>
<keyword evidence="6 12" id="KW-1133">Transmembrane helix</keyword>
<feature type="transmembrane region" description="Helical" evidence="12">
    <location>
        <begin position="154"/>
        <end position="175"/>
    </location>
</feature>
<dbReference type="RefSeq" id="WP_058258105.1">
    <property type="nucleotide sequence ID" value="NZ_DUPS01000027.1"/>
</dbReference>
<keyword evidence="9" id="KW-0594">Phospholipid biosynthesis</keyword>
<dbReference type="Proteomes" id="UP000196053">
    <property type="component" value="Chromosome I"/>
</dbReference>
<keyword evidence="3" id="KW-0444">Lipid biosynthesis</keyword>
<proteinExistence type="inferred from homology"/>
<keyword evidence="14" id="KW-1185">Reference proteome</keyword>
<protein>
    <recommendedName>
        <fullName evidence="15">CDP-diacylglycerol--serine O-phosphatidyltransferase</fullName>
    </recommendedName>
</protein>
<feature type="transmembrane region" description="Helical" evidence="12">
    <location>
        <begin position="73"/>
        <end position="91"/>
    </location>
</feature>
<gene>
    <name evidence="13" type="ORF">SD1D_1220</name>
</gene>
<evidence type="ECO:0000256" key="10">
    <source>
        <dbReference type="ARBA" id="ARBA00023264"/>
    </source>
</evidence>
<keyword evidence="10" id="KW-1208">Phospholipid metabolism</keyword>
<feature type="transmembrane region" description="Helical" evidence="12">
    <location>
        <begin position="12"/>
        <end position="30"/>
    </location>
</feature>
<evidence type="ECO:0008006" key="15">
    <source>
        <dbReference type="Google" id="ProtNLM"/>
    </source>
</evidence>
<feature type="transmembrane region" description="Helical" evidence="12">
    <location>
        <begin position="42"/>
        <end position="61"/>
    </location>
</feature>
<keyword evidence="8 12" id="KW-0472">Membrane</keyword>
<evidence type="ECO:0000256" key="9">
    <source>
        <dbReference type="ARBA" id="ARBA00023209"/>
    </source>
</evidence>
<evidence type="ECO:0000256" key="1">
    <source>
        <dbReference type="ARBA" id="ARBA00004141"/>
    </source>
</evidence>
<evidence type="ECO:0000313" key="13">
    <source>
        <dbReference type="EMBL" id="CUH92766.1"/>
    </source>
</evidence>
<comment type="subcellular location">
    <subcellularLocation>
        <location evidence="1">Membrane</location>
        <topology evidence="1">Multi-pass membrane protein</topology>
    </subcellularLocation>
</comment>
<organism evidence="13 14">
    <name type="scientific">Herbinix luporum</name>
    <dbReference type="NCBI Taxonomy" id="1679721"/>
    <lineage>
        <taxon>Bacteria</taxon>
        <taxon>Bacillati</taxon>
        <taxon>Bacillota</taxon>
        <taxon>Clostridia</taxon>
        <taxon>Lachnospirales</taxon>
        <taxon>Lachnospiraceae</taxon>
        <taxon>Herbinix</taxon>
    </lineage>
</organism>
<dbReference type="Pfam" id="PF01066">
    <property type="entry name" value="CDP-OH_P_transf"/>
    <property type="match status" value="1"/>
</dbReference>
<dbReference type="PROSITE" id="PS00379">
    <property type="entry name" value="CDP_ALCOHOL_P_TRANSF"/>
    <property type="match status" value="1"/>
</dbReference>
<dbReference type="AlphaFoldDB" id="A0A0K8J528"/>
<dbReference type="PANTHER" id="PTHR14269">
    <property type="entry name" value="CDP-DIACYLGLYCEROL--GLYCEROL-3-PHOSPHATE 3-PHOSPHATIDYLTRANSFERASE-RELATED"/>
    <property type="match status" value="1"/>
</dbReference>
<dbReference type="InterPro" id="IPR043130">
    <property type="entry name" value="CDP-OH_PTrfase_TM_dom"/>
</dbReference>
<sequence length="188" mass="21182">MKATKLKHLPNILTSCNMAIGILVICSMIHNDSLSDRKLACYLVYVAVVLDGFDGYFARYLNASSDMGKQLDSFADFVTFGIAPITIFISGLKFIPWYVMLILLLYSLAGGFRLARYNLQNHSEYFTGLPITASGFIMVTVLLIRSYLDREITGIFLILFLILTVILSILMVSKFPVKRIIKNKKGYK</sequence>
<dbReference type="KEGG" id="hsd:SD1D_1220"/>
<evidence type="ECO:0000256" key="4">
    <source>
        <dbReference type="ARBA" id="ARBA00022679"/>
    </source>
</evidence>
<dbReference type="InterPro" id="IPR000462">
    <property type="entry name" value="CDP-OH_P_trans"/>
</dbReference>
<evidence type="ECO:0000256" key="8">
    <source>
        <dbReference type="ARBA" id="ARBA00023136"/>
    </source>
</evidence>
<dbReference type="GO" id="GO:0016780">
    <property type="term" value="F:phosphotransferase activity, for other substituted phosphate groups"/>
    <property type="evidence" value="ECO:0007669"/>
    <property type="project" value="InterPro"/>
</dbReference>
<keyword evidence="7" id="KW-0443">Lipid metabolism</keyword>
<dbReference type="EMBL" id="LN879430">
    <property type="protein sequence ID" value="CUH92766.1"/>
    <property type="molecule type" value="Genomic_DNA"/>
</dbReference>
<evidence type="ECO:0000313" key="14">
    <source>
        <dbReference type="Proteomes" id="UP000196053"/>
    </source>
</evidence>
<dbReference type="GO" id="GO:0016020">
    <property type="term" value="C:membrane"/>
    <property type="evidence" value="ECO:0007669"/>
    <property type="project" value="UniProtKB-SubCell"/>
</dbReference>
<keyword evidence="5 12" id="KW-0812">Transmembrane</keyword>
<evidence type="ECO:0000256" key="11">
    <source>
        <dbReference type="RuleBase" id="RU003750"/>
    </source>
</evidence>
<evidence type="ECO:0000256" key="2">
    <source>
        <dbReference type="ARBA" id="ARBA00010441"/>
    </source>
</evidence>
<dbReference type="InterPro" id="IPR048254">
    <property type="entry name" value="CDP_ALCOHOL_P_TRANSF_CS"/>
</dbReference>
<feature type="transmembrane region" description="Helical" evidence="12">
    <location>
        <begin position="97"/>
        <end position="115"/>
    </location>
</feature>
<dbReference type="OrthoDB" id="9777147at2"/>
<evidence type="ECO:0000256" key="7">
    <source>
        <dbReference type="ARBA" id="ARBA00023098"/>
    </source>
</evidence>
<name>A0A0K8J528_9FIRM</name>
<evidence type="ECO:0000256" key="6">
    <source>
        <dbReference type="ARBA" id="ARBA00022989"/>
    </source>
</evidence>
<dbReference type="GO" id="GO:0008654">
    <property type="term" value="P:phospholipid biosynthetic process"/>
    <property type="evidence" value="ECO:0007669"/>
    <property type="project" value="UniProtKB-KW"/>
</dbReference>
<dbReference type="InterPro" id="IPR050324">
    <property type="entry name" value="CDP-alcohol_PTase-I"/>
</dbReference>
<dbReference type="Gene3D" id="1.20.120.1760">
    <property type="match status" value="1"/>
</dbReference>
<evidence type="ECO:0000256" key="5">
    <source>
        <dbReference type="ARBA" id="ARBA00022692"/>
    </source>
</evidence>
<dbReference type="PANTHER" id="PTHR14269:SF61">
    <property type="entry name" value="CDP-DIACYLGLYCEROL--SERINE O-PHOSPHATIDYLTRANSFERASE"/>
    <property type="match status" value="1"/>
</dbReference>
<keyword evidence="4 11" id="KW-0808">Transferase</keyword>
<feature type="transmembrane region" description="Helical" evidence="12">
    <location>
        <begin position="127"/>
        <end position="148"/>
    </location>
</feature>
<comment type="similarity">
    <text evidence="2 11">Belongs to the CDP-alcohol phosphatidyltransferase class-I family.</text>
</comment>
<accession>A0A0K8J528</accession>
<reference evidence="14" key="1">
    <citation type="submission" date="2015-09" db="EMBL/GenBank/DDBJ databases">
        <authorList>
            <person name="Wibberg D."/>
        </authorList>
    </citation>
    <scope>NUCLEOTIDE SEQUENCE [LARGE SCALE GENOMIC DNA]</scope>
    <source>
        <strain evidence="14">SD1D</strain>
    </source>
</reference>